<name>A0ABR6NAN2_9SPHN</name>
<proteinExistence type="predicted"/>
<gene>
    <name evidence="2" type="ORF">FHS97_003060</name>
</gene>
<dbReference type="EMBL" id="JACIJN010000011">
    <property type="protein sequence ID" value="MBB5727106.1"/>
    <property type="molecule type" value="Genomic_DNA"/>
</dbReference>
<keyword evidence="1" id="KW-0812">Transmembrane</keyword>
<comment type="caution">
    <text evidence="2">The sequence shown here is derived from an EMBL/GenBank/DDBJ whole genome shotgun (WGS) entry which is preliminary data.</text>
</comment>
<sequence>MDDDQQPVPPRWSEEPEPVYKALGWGCLLLASLPILYVFYIVFSFCEYRCG</sequence>
<evidence type="ECO:0000313" key="2">
    <source>
        <dbReference type="EMBL" id="MBB5727106.1"/>
    </source>
</evidence>
<protein>
    <submittedName>
        <fullName evidence="2">Uncharacterized protein</fullName>
    </submittedName>
</protein>
<dbReference type="Proteomes" id="UP000560131">
    <property type="component" value="Unassembled WGS sequence"/>
</dbReference>
<keyword evidence="1" id="KW-1133">Transmembrane helix</keyword>
<organism evidence="2 3">
    <name type="scientific">Sphingomonas endophytica</name>
    <dbReference type="NCBI Taxonomy" id="869719"/>
    <lineage>
        <taxon>Bacteria</taxon>
        <taxon>Pseudomonadati</taxon>
        <taxon>Pseudomonadota</taxon>
        <taxon>Alphaproteobacteria</taxon>
        <taxon>Sphingomonadales</taxon>
        <taxon>Sphingomonadaceae</taxon>
        <taxon>Sphingomonas</taxon>
    </lineage>
</organism>
<dbReference type="RefSeq" id="WP_344690408.1">
    <property type="nucleotide sequence ID" value="NZ_BAABAR010000018.1"/>
</dbReference>
<keyword evidence="3" id="KW-1185">Reference proteome</keyword>
<keyword evidence="1" id="KW-0472">Membrane</keyword>
<evidence type="ECO:0000313" key="3">
    <source>
        <dbReference type="Proteomes" id="UP000560131"/>
    </source>
</evidence>
<evidence type="ECO:0000256" key="1">
    <source>
        <dbReference type="SAM" id="Phobius"/>
    </source>
</evidence>
<reference evidence="2 3" key="1">
    <citation type="submission" date="2020-08" db="EMBL/GenBank/DDBJ databases">
        <title>Genomic Encyclopedia of Type Strains, Phase IV (KMG-IV): sequencing the most valuable type-strain genomes for metagenomic binning, comparative biology and taxonomic classification.</title>
        <authorList>
            <person name="Goeker M."/>
        </authorList>
    </citation>
    <scope>NUCLEOTIDE SEQUENCE [LARGE SCALE GENOMIC DNA]</scope>
    <source>
        <strain evidence="2 3">DSM 101535</strain>
    </source>
</reference>
<feature type="transmembrane region" description="Helical" evidence="1">
    <location>
        <begin position="22"/>
        <end position="43"/>
    </location>
</feature>
<accession>A0ABR6NAN2</accession>